<dbReference type="Proteomes" id="UP001066276">
    <property type="component" value="Chromosome 10"/>
</dbReference>
<comment type="caution">
    <text evidence="1">The sequence shown here is derived from an EMBL/GenBank/DDBJ whole genome shotgun (WGS) entry which is preliminary data.</text>
</comment>
<protein>
    <submittedName>
        <fullName evidence="1">Uncharacterized protein</fullName>
    </submittedName>
</protein>
<evidence type="ECO:0000313" key="2">
    <source>
        <dbReference type="Proteomes" id="UP001066276"/>
    </source>
</evidence>
<keyword evidence="2" id="KW-1185">Reference proteome</keyword>
<dbReference type="EMBL" id="JANPWB010000014">
    <property type="protein sequence ID" value="KAJ1098604.1"/>
    <property type="molecule type" value="Genomic_DNA"/>
</dbReference>
<organism evidence="1 2">
    <name type="scientific">Pleurodeles waltl</name>
    <name type="common">Iberian ribbed newt</name>
    <dbReference type="NCBI Taxonomy" id="8319"/>
    <lineage>
        <taxon>Eukaryota</taxon>
        <taxon>Metazoa</taxon>
        <taxon>Chordata</taxon>
        <taxon>Craniata</taxon>
        <taxon>Vertebrata</taxon>
        <taxon>Euteleostomi</taxon>
        <taxon>Amphibia</taxon>
        <taxon>Batrachia</taxon>
        <taxon>Caudata</taxon>
        <taxon>Salamandroidea</taxon>
        <taxon>Salamandridae</taxon>
        <taxon>Pleurodelinae</taxon>
        <taxon>Pleurodeles</taxon>
    </lineage>
</organism>
<proteinExistence type="predicted"/>
<reference evidence="1" key="1">
    <citation type="journal article" date="2022" name="bioRxiv">
        <title>Sequencing and chromosome-scale assembly of the giantPleurodeles waltlgenome.</title>
        <authorList>
            <person name="Brown T."/>
            <person name="Elewa A."/>
            <person name="Iarovenko S."/>
            <person name="Subramanian E."/>
            <person name="Araus A.J."/>
            <person name="Petzold A."/>
            <person name="Susuki M."/>
            <person name="Suzuki K.-i.T."/>
            <person name="Hayashi T."/>
            <person name="Toyoda A."/>
            <person name="Oliveira C."/>
            <person name="Osipova E."/>
            <person name="Leigh N.D."/>
            <person name="Simon A."/>
            <person name="Yun M.H."/>
        </authorList>
    </citation>
    <scope>NUCLEOTIDE SEQUENCE</scope>
    <source>
        <strain evidence="1">20211129_DDA</strain>
        <tissue evidence="1">Liver</tissue>
    </source>
</reference>
<name>A0AAV7M643_PLEWA</name>
<sequence length="130" mass="14256">MPDLVHSKSCHLCQCDLCYTHPSVPTNTTLVTQVLAAAYIAPLLFRGRRYLRGARAAYAQPRPFTCINPAAAAINAVLVPRGCTPDKPPAEPSLHVTPAPEYLPQDQVHTSTFQCGAPRTTKHSCEYWVQ</sequence>
<dbReference type="AlphaFoldDB" id="A0AAV7M643"/>
<evidence type="ECO:0000313" key="1">
    <source>
        <dbReference type="EMBL" id="KAJ1098604.1"/>
    </source>
</evidence>
<gene>
    <name evidence="1" type="ORF">NDU88_003712</name>
</gene>
<accession>A0AAV7M643</accession>